<proteinExistence type="predicted"/>
<evidence type="ECO:0008006" key="4">
    <source>
        <dbReference type="Google" id="ProtNLM"/>
    </source>
</evidence>
<dbReference type="RefSeq" id="WP_048692297.1">
    <property type="nucleotide sequence ID" value="NZ_KQ130490.1"/>
</dbReference>
<evidence type="ECO:0000256" key="1">
    <source>
        <dbReference type="SAM" id="Phobius"/>
    </source>
</evidence>
<reference evidence="2 3" key="1">
    <citation type="submission" date="2015-04" db="EMBL/GenBank/DDBJ databases">
        <title>Draft Genome Sequence of the Novel Agar-Digesting Marine Bacterium Q1.</title>
        <authorList>
            <person name="Li Y."/>
            <person name="Li D."/>
            <person name="Chen G."/>
            <person name="Du Z."/>
        </authorList>
    </citation>
    <scope>NUCLEOTIDE SEQUENCE [LARGE SCALE GENOMIC DNA]</scope>
    <source>
        <strain evidence="2 3">Q1</strain>
    </source>
</reference>
<feature type="transmembrane region" description="Helical" evidence="1">
    <location>
        <begin position="87"/>
        <end position="107"/>
    </location>
</feature>
<gene>
    <name evidence="2" type="ORF">XM47_10430</name>
</gene>
<protein>
    <recommendedName>
        <fullName evidence="4">Zinc-ribbon 15 domain-containing protein</fullName>
    </recommendedName>
</protein>
<dbReference type="OrthoDB" id="6101333at2"/>
<dbReference type="Proteomes" id="UP000037600">
    <property type="component" value="Unassembled WGS sequence"/>
</dbReference>
<sequence length="216" mass="25235">MFFYGKKSREIKGKKITDLQCNRCKHFNFTPIGKLNYIHLYWVPSFISSKQLSLSCNNCQLELTEAQIPKDRVKYIRADVFKLHKTLPMYLGSVILSLIIFAGVYVVDQKNKREAYLLNNPEVNDVYIANFTKLFDHVKTRYGALKIKQIDQESITFYVSQDSFDKTSKVTKEYNSGKLDNPEYFSDTLYESNQQKLLNLKQTDVIKSIKRKKPSN</sequence>
<keyword evidence="1" id="KW-1133">Transmembrane helix</keyword>
<keyword evidence="1" id="KW-0812">Transmembrane</keyword>
<organism evidence="2 3">
    <name type="scientific">Catenovulum maritimum</name>
    <dbReference type="NCBI Taxonomy" id="1513271"/>
    <lineage>
        <taxon>Bacteria</taxon>
        <taxon>Pseudomonadati</taxon>
        <taxon>Pseudomonadota</taxon>
        <taxon>Gammaproteobacteria</taxon>
        <taxon>Alteromonadales</taxon>
        <taxon>Alteromonadaceae</taxon>
        <taxon>Catenovulum</taxon>
    </lineage>
</organism>
<evidence type="ECO:0000313" key="3">
    <source>
        <dbReference type="Proteomes" id="UP000037600"/>
    </source>
</evidence>
<dbReference type="AlphaFoldDB" id="A0A0J8JKV2"/>
<dbReference type="EMBL" id="LAZL01000015">
    <property type="protein sequence ID" value="KMT65146.1"/>
    <property type="molecule type" value="Genomic_DNA"/>
</dbReference>
<comment type="caution">
    <text evidence="2">The sequence shown here is derived from an EMBL/GenBank/DDBJ whole genome shotgun (WGS) entry which is preliminary data.</text>
</comment>
<name>A0A0J8JKV2_9ALTE</name>
<evidence type="ECO:0000313" key="2">
    <source>
        <dbReference type="EMBL" id="KMT65146.1"/>
    </source>
</evidence>
<dbReference type="STRING" id="1513271.XM47_10430"/>
<accession>A0A0J8JKV2</accession>
<keyword evidence="3" id="KW-1185">Reference proteome</keyword>
<keyword evidence="1" id="KW-0472">Membrane</keyword>